<keyword evidence="4" id="KW-0735">Signal-anchor</keyword>
<comment type="subcellular location">
    <subcellularLocation>
        <location evidence="1">Golgi apparatus membrane</location>
        <topology evidence="1">Single-pass type II membrane protein</topology>
    </subcellularLocation>
</comment>
<feature type="domain" description="Exostosin GT47" evidence="6">
    <location>
        <begin position="60"/>
        <end position="174"/>
    </location>
</feature>
<keyword evidence="8" id="KW-1185">Reference proteome</keyword>
<comment type="similarity">
    <text evidence="2">Belongs to the glycosyltransferase 47 family.</text>
</comment>
<evidence type="ECO:0000313" key="7">
    <source>
        <dbReference type="EMBL" id="KAK2641704.1"/>
    </source>
</evidence>
<evidence type="ECO:0000256" key="2">
    <source>
        <dbReference type="ARBA" id="ARBA00010271"/>
    </source>
</evidence>
<evidence type="ECO:0000256" key="4">
    <source>
        <dbReference type="ARBA" id="ARBA00022968"/>
    </source>
</evidence>
<dbReference type="Pfam" id="PF03016">
    <property type="entry name" value="Exostosin_GT47"/>
    <property type="match status" value="1"/>
</dbReference>
<dbReference type="GO" id="GO:0000139">
    <property type="term" value="C:Golgi membrane"/>
    <property type="evidence" value="ECO:0007669"/>
    <property type="project" value="UniProtKB-SubCell"/>
</dbReference>
<evidence type="ECO:0000256" key="1">
    <source>
        <dbReference type="ARBA" id="ARBA00004323"/>
    </source>
</evidence>
<evidence type="ECO:0000259" key="6">
    <source>
        <dbReference type="Pfam" id="PF03016"/>
    </source>
</evidence>
<gene>
    <name evidence="7" type="ORF">Ddye_023467</name>
</gene>
<dbReference type="Proteomes" id="UP001280121">
    <property type="component" value="Unassembled WGS sequence"/>
</dbReference>
<evidence type="ECO:0000256" key="3">
    <source>
        <dbReference type="ARBA" id="ARBA00022676"/>
    </source>
</evidence>
<keyword evidence="3" id="KW-0328">Glycosyltransferase</keyword>
<dbReference type="InterPro" id="IPR040911">
    <property type="entry name" value="Exostosin_GT47"/>
</dbReference>
<dbReference type="PANTHER" id="PTHR11062:SF316">
    <property type="entry name" value="XYLOGLUCAN GALACTOSYLTRANSFERASE GT12-RELATED"/>
    <property type="match status" value="1"/>
</dbReference>
<proteinExistence type="inferred from homology"/>
<comment type="caution">
    <text evidence="7">The sequence shown here is derived from an EMBL/GenBank/DDBJ whole genome shotgun (WGS) entry which is preliminary data.</text>
</comment>
<keyword evidence="5" id="KW-0333">Golgi apparatus</keyword>
<dbReference type="GO" id="GO:0016757">
    <property type="term" value="F:glycosyltransferase activity"/>
    <property type="evidence" value="ECO:0007669"/>
    <property type="project" value="UniProtKB-KW"/>
</dbReference>
<evidence type="ECO:0000256" key="5">
    <source>
        <dbReference type="ARBA" id="ARBA00023034"/>
    </source>
</evidence>
<name>A0AAD9TTY2_9ROSI</name>
<dbReference type="InterPro" id="IPR004263">
    <property type="entry name" value="Exostosin"/>
</dbReference>
<keyword evidence="4" id="KW-0812">Transmembrane</keyword>
<dbReference type="EMBL" id="JANJYI010000007">
    <property type="protein sequence ID" value="KAK2641704.1"/>
    <property type="molecule type" value="Genomic_DNA"/>
</dbReference>
<dbReference type="PANTHER" id="PTHR11062">
    <property type="entry name" value="EXOSTOSIN HEPARAN SULFATE GLYCOSYLTRANSFERASE -RELATED"/>
    <property type="match status" value="1"/>
</dbReference>
<accession>A0AAD9TTY2</accession>
<protein>
    <recommendedName>
        <fullName evidence="6">Exostosin GT47 domain-containing protein</fullName>
    </recommendedName>
</protein>
<evidence type="ECO:0000313" key="8">
    <source>
        <dbReference type="Proteomes" id="UP001280121"/>
    </source>
</evidence>
<keyword evidence="3" id="KW-0808">Transferase</keyword>
<organism evidence="7 8">
    <name type="scientific">Dipteronia dyeriana</name>
    <dbReference type="NCBI Taxonomy" id="168575"/>
    <lineage>
        <taxon>Eukaryota</taxon>
        <taxon>Viridiplantae</taxon>
        <taxon>Streptophyta</taxon>
        <taxon>Embryophyta</taxon>
        <taxon>Tracheophyta</taxon>
        <taxon>Spermatophyta</taxon>
        <taxon>Magnoliopsida</taxon>
        <taxon>eudicotyledons</taxon>
        <taxon>Gunneridae</taxon>
        <taxon>Pentapetalae</taxon>
        <taxon>rosids</taxon>
        <taxon>malvids</taxon>
        <taxon>Sapindales</taxon>
        <taxon>Sapindaceae</taxon>
        <taxon>Hippocastanoideae</taxon>
        <taxon>Acereae</taxon>
        <taxon>Dipteronia</taxon>
    </lineage>
</organism>
<dbReference type="AlphaFoldDB" id="A0AAD9TTY2"/>
<reference evidence="7" key="1">
    <citation type="journal article" date="2023" name="Plant J.">
        <title>Genome sequences and population genomics provide insights into the demographic history, inbreeding, and mutation load of two 'living fossil' tree species of Dipteronia.</title>
        <authorList>
            <person name="Feng Y."/>
            <person name="Comes H.P."/>
            <person name="Chen J."/>
            <person name="Zhu S."/>
            <person name="Lu R."/>
            <person name="Zhang X."/>
            <person name="Li P."/>
            <person name="Qiu J."/>
            <person name="Olsen K.M."/>
            <person name="Qiu Y."/>
        </authorList>
    </citation>
    <scope>NUCLEOTIDE SEQUENCE</scope>
    <source>
        <strain evidence="7">KIB01</strain>
    </source>
</reference>
<sequence length="184" mass="21220">MVQLPQQQLMNNTTQKLQLPVHRYEMPETGGHEPTPILNNKLFRDPVKCIIYTGEGFKMVVSEWQQRMRLHEENHLFCFVSASRPTIEASICGEIIDQCLNSTRRTCKLLDCSFSNGNKCDNQVEVKKVFQDSVFCLLPPGDSFTRRSTFDSILAGCIPVFFHSGSAYAQYTWRQRKGRENQHQ</sequence>